<dbReference type="AlphaFoldDB" id="A0AAV5ILJ2"/>
<sequence>MSMTQILSLNKKYQKSHSHKPKYKLMPLKFLPPRNEKCKTAINT</sequence>
<accession>A0AAV5ILJ2</accession>
<protein>
    <submittedName>
        <fullName evidence="2">Uncharacterized protein</fullName>
    </submittedName>
</protein>
<dbReference type="EMBL" id="BPVZ01000016">
    <property type="protein sequence ID" value="GKV00734.1"/>
    <property type="molecule type" value="Genomic_DNA"/>
</dbReference>
<gene>
    <name evidence="2" type="ORF">SLEP1_g13374</name>
</gene>
<evidence type="ECO:0000256" key="1">
    <source>
        <dbReference type="SAM" id="MobiDB-lite"/>
    </source>
</evidence>
<reference evidence="2 3" key="1">
    <citation type="journal article" date="2021" name="Commun. Biol.">
        <title>The genome of Shorea leprosula (Dipterocarpaceae) highlights the ecological relevance of drought in aseasonal tropical rainforests.</title>
        <authorList>
            <person name="Ng K.K.S."/>
            <person name="Kobayashi M.J."/>
            <person name="Fawcett J.A."/>
            <person name="Hatakeyama M."/>
            <person name="Paape T."/>
            <person name="Ng C.H."/>
            <person name="Ang C.C."/>
            <person name="Tnah L.H."/>
            <person name="Lee C.T."/>
            <person name="Nishiyama T."/>
            <person name="Sese J."/>
            <person name="O'Brien M.J."/>
            <person name="Copetti D."/>
            <person name="Mohd Noor M.I."/>
            <person name="Ong R.C."/>
            <person name="Putra M."/>
            <person name="Sireger I.Z."/>
            <person name="Indrioko S."/>
            <person name="Kosugi Y."/>
            <person name="Izuno A."/>
            <person name="Isagi Y."/>
            <person name="Lee S.L."/>
            <person name="Shimizu K.K."/>
        </authorList>
    </citation>
    <scope>NUCLEOTIDE SEQUENCE [LARGE SCALE GENOMIC DNA]</scope>
    <source>
        <strain evidence="2">214</strain>
    </source>
</reference>
<feature type="region of interest" description="Disordered" evidence="1">
    <location>
        <begin position="1"/>
        <end position="20"/>
    </location>
</feature>
<proteinExistence type="predicted"/>
<keyword evidence="3" id="KW-1185">Reference proteome</keyword>
<organism evidence="2 3">
    <name type="scientific">Rubroshorea leprosula</name>
    <dbReference type="NCBI Taxonomy" id="152421"/>
    <lineage>
        <taxon>Eukaryota</taxon>
        <taxon>Viridiplantae</taxon>
        <taxon>Streptophyta</taxon>
        <taxon>Embryophyta</taxon>
        <taxon>Tracheophyta</taxon>
        <taxon>Spermatophyta</taxon>
        <taxon>Magnoliopsida</taxon>
        <taxon>eudicotyledons</taxon>
        <taxon>Gunneridae</taxon>
        <taxon>Pentapetalae</taxon>
        <taxon>rosids</taxon>
        <taxon>malvids</taxon>
        <taxon>Malvales</taxon>
        <taxon>Dipterocarpaceae</taxon>
        <taxon>Rubroshorea</taxon>
    </lineage>
</organism>
<comment type="caution">
    <text evidence="2">The sequence shown here is derived from an EMBL/GenBank/DDBJ whole genome shotgun (WGS) entry which is preliminary data.</text>
</comment>
<evidence type="ECO:0000313" key="3">
    <source>
        <dbReference type="Proteomes" id="UP001054252"/>
    </source>
</evidence>
<name>A0AAV5ILJ2_9ROSI</name>
<dbReference type="Proteomes" id="UP001054252">
    <property type="component" value="Unassembled WGS sequence"/>
</dbReference>
<evidence type="ECO:0000313" key="2">
    <source>
        <dbReference type="EMBL" id="GKV00734.1"/>
    </source>
</evidence>